<dbReference type="EMBL" id="CADCST010000107">
    <property type="protein sequence ID" value="CAA9200835.1"/>
    <property type="molecule type" value="Genomic_DNA"/>
</dbReference>
<sequence>MRKAVVYVHGTRAGELMEEKSGRYLFIYDDDYSSEPVSLTMPSSHKKYSFLDFPPFFEGLLPEGIMLEGLLKINKIDKKDYFSQLMAVGNDLVGAVTVKAESDE</sequence>
<dbReference type="NCBIfam" id="TIGR03071">
    <property type="entry name" value="couple_hipA"/>
    <property type="match status" value="1"/>
</dbReference>
<proteinExistence type="predicted"/>
<evidence type="ECO:0000313" key="3">
    <source>
        <dbReference type="Proteomes" id="UP000474567"/>
    </source>
</evidence>
<organism evidence="2 3">
    <name type="scientific">Flavobacterium collinsii</name>
    <dbReference type="NCBI Taxonomy" id="1114861"/>
    <lineage>
        <taxon>Bacteria</taxon>
        <taxon>Pseudomonadati</taxon>
        <taxon>Bacteroidota</taxon>
        <taxon>Flavobacteriia</taxon>
        <taxon>Flavobacteriales</taxon>
        <taxon>Flavobacteriaceae</taxon>
        <taxon>Flavobacterium</taxon>
    </lineage>
</organism>
<protein>
    <recommendedName>
        <fullName evidence="1">HipA N-terminal subdomain 1 domain-containing protein</fullName>
    </recommendedName>
</protein>
<comment type="caution">
    <text evidence="2">The sequence shown here is derived from an EMBL/GenBank/DDBJ whole genome shotgun (WGS) entry which is preliminary data.</text>
</comment>
<dbReference type="Proteomes" id="UP000474567">
    <property type="component" value="Unassembled WGS sequence"/>
</dbReference>
<feature type="domain" description="HipA N-terminal subdomain 1" evidence="1">
    <location>
        <begin position="6"/>
        <end position="98"/>
    </location>
</feature>
<evidence type="ECO:0000313" key="2">
    <source>
        <dbReference type="EMBL" id="CAA9200835.1"/>
    </source>
</evidence>
<dbReference type="RefSeq" id="WP_072964549.1">
    <property type="nucleotide sequence ID" value="NZ_CADCST010000107.1"/>
</dbReference>
<dbReference type="InterPro" id="IPR017508">
    <property type="entry name" value="HipA_N1"/>
</dbReference>
<gene>
    <name evidence="2" type="ORF">FLACOL7796_03456</name>
</gene>
<evidence type="ECO:0000259" key="1">
    <source>
        <dbReference type="Pfam" id="PF13657"/>
    </source>
</evidence>
<reference evidence="2 3" key="1">
    <citation type="submission" date="2020-02" db="EMBL/GenBank/DDBJ databases">
        <authorList>
            <person name="Criscuolo A."/>
        </authorList>
    </citation>
    <scope>NUCLEOTIDE SEQUENCE [LARGE SCALE GENOMIC DNA]</scope>
    <source>
        <strain evidence="2">CECT7796</strain>
    </source>
</reference>
<accession>A0ABN7EMR0</accession>
<keyword evidence="3" id="KW-1185">Reference proteome</keyword>
<dbReference type="Pfam" id="PF13657">
    <property type="entry name" value="Couple_hipA"/>
    <property type="match status" value="1"/>
</dbReference>
<name>A0ABN7EMR0_9FLAO</name>